<dbReference type="InterPro" id="IPR020846">
    <property type="entry name" value="MFS_dom"/>
</dbReference>
<feature type="transmembrane region" description="Helical" evidence="5">
    <location>
        <begin position="89"/>
        <end position="111"/>
    </location>
</feature>
<feature type="transmembrane region" description="Helical" evidence="5">
    <location>
        <begin position="374"/>
        <end position="395"/>
    </location>
</feature>
<dbReference type="InterPro" id="IPR036259">
    <property type="entry name" value="MFS_trans_sf"/>
</dbReference>
<feature type="transmembrane region" description="Helical" evidence="5">
    <location>
        <begin position="313"/>
        <end position="330"/>
    </location>
</feature>
<keyword evidence="7" id="KW-1185">Reference proteome</keyword>
<keyword evidence="4 5" id="KW-0472">Membrane</keyword>
<evidence type="ECO:0000256" key="1">
    <source>
        <dbReference type="ARBA" id="ARBA00004141"/>
    </source>
</evidence>
<dbReference type="InterPro" id="IPR005828">
    <property type="entry name" value="MFS_sugar_transport-like"/>
</dbReference>
<comment type="subcellular location">
    <subcellularLocation>
        <location evidence="1">Membrane</location>
        <topology evidence="1">Multi-pass membrane protein</topology>
    </subcellularLocation>
</comment>
<dbReference type="WBParaSite" id="SVE_0375300.1">
    <property type="protein sequence ID" value="SVE_0375300.1"/>
    <property type="gene ID" value="SVE_0375300"/>
</dbReference>
<feature type="transmembrane region" description="Helical" evidence="5">
    <location>
        <begin position="20"/>
        <end position="40"/>
    </location>
</feature>
<dbReference type="PROSITE" id="PS50850">
    <property type="entry name" value="MFS"/>
    <property type="match status" value="1"/>
</dbReference>
<name>A0A0K0F4L4_STRVS</name>
<proteinExistence type="predicted"/>
<sequence length="494" mass="56383">MTTQTSRKWFPEWINPFNILVFFLWQSQSFMSVQMIFPIFSNYVSKWRCDGVGDFGKNCTIYNSGCKIEYENNYFKSAAVSFGWICSDISYLMAFSSQLQFFALLLGTIVFGILSDAFGRRKIAVVNVSLGCLTILISSLIKNPYFFVGSRFILGFAVGGVSTSGITYCMEVLPSDKRIFVKLLFNWGLSRLLITTICYFFNDYNSALFVHGLLLIPAVLLLIFYFPESPTWCHYKNKEEQMIESEKKIANYSHLKYVPIQHEKISKKESLFELLKQKETFKRLSVLWFMWFAVSLCSYGIDLSSNDISGDLFINQYFFASTIFISKILIPTIDDKFKWFTRRLFHQGSQAVVVVCFGILVFLVTIKYDGLAILMLNVTGIVFIEFGWDVCYICTIESMPTNVRTSAVGSCSLVARIGAIISPILPYFNSYWSPMTYLIVAVLGSMSLLISFLFLKETKNIALDRVHLTEKNDSNEGPSVELLTREVKNANENA</sequence>
<evidence type="ECO:0000313" key="8">
    <source>
        <dbReference type="WBParaSite" id="SVE_0375300.1"/>
    </source>
</evidence>
<reference evidence="8" key="2">
    <citation type="submission" date="2015-08" db="UniProtKB">
        <authorList>
            <consortium name="WormBaseParasite"/>
        </authorList>
    </citation>
    <scope>IDENTIFICATION</scope>
</reference>
<feature type="domain" description="Major facilitator superfamily (MFS) profile" evidence="6">
    <location>
        <begin position="18"/>
        <end position="459"/>
    </location>
</feature>
<feature type="transmembrane region" description="Helical" evidence="5">
    <location>
        <begin position="153"/>
        <end position="171"/>
    </location>
</feature>
<evidence type="ECO:0000256" key="5">
    <source>
        <dbReference type="SAM" id="Phobius"/>
    </source>
</evidence>
<feature type="transmembrane region" description="Helical" evidence="5">
    <location>
        <begin position="123"/>
        <end position="141"/>
    </location>
</feature>
<feature type="transmembrane region" description="Helical" evidence="5">
    <location>
        <begin position="183"/>
        <end position="202"/>
    </location>
</feature>
<evidence type="ECO:0000256" key="2">
    <source>
        <dbReference type="ARBA" id="ARBA00022692"/>
    </source>
</evidence>
<dbReference type="InterPro" id="IPR005829">
    <property type="entry name" value="Sugar_transporter_CS"/>
</dbReference>
<keyword evidence="3 5" id="KW-1133">Transmembrane helix</keyword>
<organism evidence="7 8">
    <name type="scientific">Strongyloides venezuelensis</name>
    <name type="common">Threadworm</name>
    <dbReference type="NCBI Taxonomy" id="75913"/>
    <lineage>
        <taxon>Eukaryota</taxon>
        <taxon>Metazoa</taxon>
        <taxon>Ecdysozoa</taxon>
        <taxon>Nematoda</taxon>
        <taxon>Chromadorea</taxon>
        <taxon>Rhabditida</taxon>
        <taxon>Tylenchina</taxon>
        <taxon>Panagrolaimomorpha</taxon>
        <taxon>Strongyloidoidea</taxon>
        <taxon>Strongyloididae</taxon>
        <taxon>Strongyloides</taxon>
    </lineage>
</organism>
<dbReference type="SUPFAM" id="SSF103473">
    <property type="entry name" value="MFS general substrate transporter"/>
    <property type="match status" value="1"/>
</dbReference>
<dbReference type="Proteomes" id="UP000035680">
    <property type="component" value="Unassembled WGS sequence"/>
</dbReference>
<evidence type="ECO:0000259" key="6">
    <source>
        <dbReference type="PROSITE" id="PS50850"/>
    </source>
</evidence>
<dbReference type="AlphaFoldDB" id="A0A0K0F4L4"/>
<dbReference type="Gene3D" id="1.20.1250.20">
    <property type="entry name" value="MFS general substrate transporter like domains"/>
    <property type="match status" value="1"/>
</dbReference>
<keyword evidence="2 5" id="KW-0812">Transmembrane</keyword>
<evidence type="ECO:0000256" key="4">
    <source>
        <dbReference type="ARBA" id="ARBA00023136"/>
    </source>
</evidence>
<evidence type="ECO:0000313" key="7">
    <source>
        <dbReference type="Proteomes" id="UP000035680"/>
    </source>
</evidence>
<dbReference type="STRING" id="75913.A0A0K0F4L4"/>
<dbReference type="Pfam" id="PF00083">
    <property type="entry name" value="Sugar_tr"/>
    <property type="match status" value="1"/>
</dbReference>
<dbReference type="GO" id="GO:0022857">
    <property type="term" value="F:transmembrane transporter activity"/>
    <property type="evidence" value="ECO:0007669"/>
    <property type="project" value="InterPro"/>
</dbReference>
<feature type="transmembrane region" description="Helical" evidence="5">
    <location>
        <begin position="284"/>
        <end position="301"/>
    </location>
</feature>
<reference evidence="7" key="1">
    <citation type="submission" date="2014-07" db="EMBL/GenBank/DDBJ databases">
        <authorList>
            <person name="Martin A.A"/>
            <person name="De Silva N."/>
        </authorList>
    </citation>
    <scope>NUCLEOTIDE SEQUENCE</scope>
</reference>
<evidence type="ECO:0000256" key="3">
    <source>
        <dbReference type="ARBA" id="ARBA00022989"/>
    </source>
</evidence>
<protein>
    <submittedName>
        <fullName evidence="8">Solute carrier family 22 member 15 (inferred by orthology to a human protein)</fullName>
    </submittedName>
</protein>
<dbReference type="PANTHER" id="PTHR24064">
    <property type="entry name" value="SOLUTE CARRIER FAMILY 22 MEMBER"/>
    <property type="match status" value="1"/>
</dbReference>
<feature type="transmembrane region" description="Helical" evidence="5">
    <location>
        <begin position="434"/>
        <end position="455"/>
    </location>
</feature>
<feature type="transmembrane region" description="Helical" evidence="5">
    <location>
        <begin position="407"/>
        <end position="428"/>
    </location>
</feature>
<accession>A0A0K0F4L4</accession>
<feature type="transmembrane region" description="Helical" evidence="5">
    <location>
        <begin position="208"/>
        <end position="226"/>
    </location>
</feature>
<feature type="transmembrane region" description="Helical" evidence="5">
    <location>
        <begin position="351"/>
        <end position="368"/>
    </location>
</feature>
<dbReference type="GO" id="GO:0016020">
    <property type="term" value="C:membrane"/>
    <property type="evidence" value="ECO:0007669"/>
    <property type="project" value="UniProtKB-SubCell"/>
</dbReference>
<dbReference type="PROSITE" id="PS00217">
    <property type="entry name" value="SUGAR_TRANSPORT_2"/>
    <property type="match status" value="1"/>
</dbReference>